<dbReference type="OMA" id="TLGRHMG"/>
<evidence type="ECO:0000256" key="1">
    <source>
        <dbReference type="SAM" id="Phobius"/>
    </source>
</evidence>
<gene>
    <name evidence="2" type="ORF">BCR43DRAFT_484320</name>
</gene>
<dbReference type="OrthoDB" id="545169at2759"/>
<sequence length="372" mass="43318">MTTVVEQINSWIVSGQFPSAQTMVALGGSAVVLYVASVRALRYRNLNYIRRKYPDPDVCMTDKDAAEEVYNIMFRREFPYLARQGTELALFKTFSVPTISKLLVATGEFGKDVSKRAEDTELILGEMLDVYARCANETQTRGCPLSAGDVQQQKQRAELSLTRLNELHGKYNILNSDFVYTLSLFVIEPMRWIEQYEWRALDEREYKAAWRVWYDIGQGMHLKDIPESYEAMLAFKRKYEEECVKYSPTNWKCAEPTVMHILQRAPKFIRPILIKYFLPCVLEPHDCIAFDLPQAPPRLVSLMETFLGLRRFYLRYLSLPRNRFVCRTPFATNDKGRYVPRFNLYKPIYPDGYAIEELGPLKYMPTKCPVPH</sequence>
<evidence type="ECO:0008006" key="4">
    <source>
        <dbReference type="Google" id="ProtNLM"/>
    </source>
</evidence>
<dbReference type="InterPro" id="IPR046366">
    <property type="entry name" value="MPAB"/>
</dbReference>
<dbReference type="InParanoid" id="A0A1X2HWK8"/>
<keyword evidence="3" id="KW-1185">Reference proteome</keyword>
<dbReference type="EMBL" id="MCGN01000001">
    <property type="protein sequence ID" value="ORZ03990.1"/>
    <property type="molecule type" value="Genomic_DNA"/>
</dbReference>
<keyword evidence="1" id="KW-0812">Transmembrane</keyword>
<dbReference type="Proteomes" id="UP000242180">
    <property type="component" value="Unassembled WGS sequence"/>
</dbReference>
<dbReference type="AlphaFoldDB" id="A0A1X2HWK8"/>
<comment type="caution">
    <text evidence="2">The sequence shown here is derived from an EMBL/GenBank/DDBJ whole genome shotgun (WGS) entry which is preliminary data.</text>
</comment>
<proteinExistence type="predicted"/>
<reference evidence="2 3" key="1">
    <citation type="submission" date="2016-07" db="EMBL/GenBank/DDBJ databases">
        <title>Pervasive Adenine N6-methylation of Active Genes in Fungi.</title>
        <authorList>
            <consortium name="DOE Joint Genome Institute"/>
            <person name="Mondo S.J."/>
            <person name="Dannebaum R.O."/>
            <person name="Kuo R.C."/>
            <person name="Labutti K."/>
            <person name="Haridas S."/>
            <person name="Kuo A."/>
            <person name="Salamov A."/>
            <person name="Ahrendt S.R."/>
            <person name="Lipzen A."/>
            <person name="Sullivan W."/>
            <person name="Andreopoulos W.B."/>
            <person name="Clum A."/>
            <person name="Lindquist E."/>
            <person name="Daum C."/>
            <person name="Ramamoorthy G.K."/>
            <person name="Gryganskyi A."/>
            <person name="Culley D."/>
            <person name="Magnuson J.K."/>
            <person name="James T.Y."/>
            <person name="O'Malley M.A."/>
            <person name="Stajich J.E."/>
            <person name="Spatafora J.W."/>
            <person name="Visel A."/>
            <person name="Grigoriev I.V."/>
        </authorList>
    </citation>
    <scope>NUCLEOTIDE SEQUENCE [LARGE SCALE GENOMIC DNA]</scope>
    <source>
        <strain evidence="2 3">NRRL 2496</strain>
    </source>
</reference>
<keyword evidence="1" id="KW-0472">Membrane</keyword>
<evidence type="ECO:0000313" key="3">
    <source>
        <dbReference type="Proteomes" id="UP000242180"/>
    </source>
</evidence>
<accession>A0A1X2HWK8</accession>
<evidence type="ECO:0000313" key="2">
    <source>
        <dbReference type="EMBL" id="ORZ03990.1"/>
    </source>
</evidence>
<feature type="transmembrane region" description="Helical" evidence="1">
    <location>
        <begin position="20"/>
        <end position="41"/>
    </location>
</feature>
<protein>
    <recommendedName>
        <fullName evidence="4">ER-bound oxygenase mpaB/mpaB'/Rubber oxygenase catalytic domain-containing protein</fullName>
    </recommendedName>
</protein>
<dbReference type="GO" id="GO:0016491">
    <property type="term" value="F:oxidoreductase activity"/>
    <property type="evidence" value="ECO:0007669"/>
    <property type="project" value="InterPro"/>
</dbReference>
<name>A0A1X2HWK8_SYNRA</name>
<keyword evidence="1" id="KW-1133">Transmembrane helix</keyword>
<dbReference type="STRING" id="13706.A0A1X2HWK8"/>
<organism evidence="2 3">
    <name type="scientific">Syncephalastrum racemosum</name>
    <name type="common">Filamentous fungus</name>
    <dbReference type="NCBI Taxonomy" id="13706"/>
    <lineage>
        <taxon>Eukaryota</taxon>
        <taxon>Fungi</taxon>
        <taxon>Fungi incertae sedis</taxon>
        <taxon>Mucoromycota</taxon>
        <taxon>Mucoromycotina</taxon>
        <taxon>Mucoromycetes</taxon>
        <taxon>Mucorales</taxon>
        <taxon>Syncephalastraceae</taxon>
        <taxon>Syncephalastrum</taxon>
    </lineage>
</organism>
<dbReference type="PANTHER" id="PTHR36124">
    <property type="match status" value="1"/>
</dbReference>
<dbReference type="PANTHER" id="PTHR36124:SF1">
    <property type="entry name" value="ER-BOUND OXYGENASE MPAB_MPAB'_RUBBER OXYGENASE CATALYTIC DOMAIN-CONTAINING PROTEIN"/>
    <property type="match status" value="1"/>
</dbReference>